<dbReference type="Gene3D" id="3.40.50.10310">
    <property type="entry name" value="Creatininase"/>
    <property type="match status" value="1"/>
</dbReference>
<dbReference type="InterPro" id="IPR024087">
    <property type="entry name" value="Creatininase-like_sf"/>
</dbReference>
<dbReference type="PANTHER" id="PTHR35005">
    <property type="entry name" value="3-DEHYDRO-SCYLLO-INOSOSE HYDROLASE"/>
    <property type="match status" value="1"/>
</dbReference>
<organism evidence="6 7">
    <name type="scientific">Dyadobacter pollutisoli</name>
    <dbReference type="NCBI Taxonomy" id="2910158"/>
    <lineage>
        <taxon>Bacteria</taxon>
        <taxon>Pseudomonadati</taxon>
        <taxon>Bacteroidota</taxon>
        <taxon>Cytophagia</taxon>
        <taxon>Cytophagales</taxon>
        <taxon>Spirosomataceae</taxon>
        <taxon>Dyadobacter</taxon>
    </lineage>
</organism>
<keyword evidence="7" id="KW-1185">Reference proteome</keyword>
<dbReference type="EMBL" id="CP112998">
    <property type="protein sequence ID" value="WAC10167.1"/>
    <property type="molecule type" value="Genomic_DNA"/>
</dbReference>
<dbReference type="GO" id="GO:0016811">
    <property type="term" value="F:hydrolase activity, acting on carbon-nitrogen (but not peptide) bonds, in linear amides"/>
    <property type="evidence" value="ECO:0007669"/>
    <property type="project" value="TreeGrafter"/>
</dbReference>
<gene>
    <name evidence="6" type="ORF">ON006_20690</name>
</gene>
<comment type="cofactor">
    <cofactor evidence="1">
        <name>Zn(2+)</name>
        <dbReference type="ChEBI" id="CHEBI:29105"/>
    </cofactor>
</comment>
<evidence type="ECO:0000313" key="7">
    <source>
        <dbReference type="Proteomes" id="UP001164653"/>
    </source>
</evidence>
<proteinExistence type="inferred from homology"/>
<name>A0A9E8N926_9BACT</name>
<dbReference type="Pfam" id="PF02633">
    <property type="entry name" value="Creatininase"/>
    <property type="match status" value="1"/>
</dbReference>
<evidence type="ECO:0000313" key="6">
    <source>
        <dbReference type="EMBL" id="WAC10167.1"/>
    </source>
</evidence>
<dbReference type="PANTHER" id="PTHR35005:SF1">
    <property type="entry name" value="2-AMINO-5-FORMYLAMINO-6-RIBOSYLAMINOPYRIMIDIN-4(3H)-ONE 5'-MONOPHOSPHATE DEFORMYLASE"/>
    <property type="match status" value="1"/>
</dbReference>
<evidence type="ECO:0000256" key="5">
    <source>
        <dbReference type="ARBA" id="ARBA00024029"/>
    </source>
</evidence>
<dbReference type="KEGG" id="dpf:ON006_20690"/>
<dbReference type="Proteomes" id="UP001164653">
    <property type="component" value="Chromosome"/>
</dbReference>
<dbReference type="GO" id="GO:0009231">
    <property type="term" value="P:riboflavin biosynthetic process"/>
    <property type="evidence" value="ECO:0007669"/>
    <property type="project" value="TreeGrafter"/>
</dbReference>
<evidence type="ECO:0000256" key="2">
    <source>
        <dbReference type="ARBA" id="ARBA00022723"/>
    </source>
</evidence>
<dbReference type="AlphaFoldDB" id="A0A9E8N926"/>
<evidence type="ECO:0000256" key="3">
    <source>
        <dbReference type="ARBA" id="ARBA00022801"/>
    </source>
</evidence>
<protein>
    <submittedName>
        <fullName evidence="6">Creatininase family protein</fullName>
    </submittedName>
</protein>
<evidence type="ECO:0000256" key="4">
    <source>
        <dbReference type="ARBA" id="ARBA00022833"/>
    </source>
</evidence>
<dbReference type="SUPFAM" id="SSF102215">
    <property type="entry name" value="Creatininase"/>
    <property type="match status" value="1"/>
</dbReference>
<reference evidence="6" key="1">
    <citation type="submission" date="2022-11" db="EMBL/GenBank/DDBJ databases">
        <title>Dyadobacter pollutisoli sp. nov., isolated from plastic dumped soil.</title>
        <authorList>
            <person name="Kim J.M."/>
            <person name="Kim K.R."/>
            <person name="Lee J.K."/>
            <person name="Hao L."/>
            <person name="Jeon C.O."/>
        </authorList>
    </citation>
    <scope>NUCLEOTIDE SEQUENCE</scope>
    <source>
        <strain evidence="6">U1</strain>
    </source>
</reference>
<keyword evidence="3" id="KW-0378">Hydrolase</keyword>
<evidence type="ECO:0000256" key="1">
    <source>
        <dbReference type="ARBA" id="ARBA00001947"/>
    </source>
</evidence>
<dbReference type="RefSeq" id="WP_244823761.1">
    <property type="nucleotide sequence ID" value="NZ_CP112998.1"/>
</dbReference>
<keyword evidence="2" id="KW-0479">Metal-binding</keyword>
<comment type="similarity">
    <text evidence="5">Belongs to the creatininase superfamily.</text>
</comment>
<dbReference type="InterPro" id="IPR003785">
    <property type="entry name" value="Creatininase/forma_Hydrolase"/>
</dbReference>
<accession>A0A9E8N926</accession>
<dbReference type="GO" id="GO:0046872">
    <property type="term" value="F:metal ion binding"/>
    <property type="evidence" value="ECO:0007669"/>
    <property type="project" value="UniProtKB-KW"/>
</dbReference>
<sequence>MLFSNLSYPSVNLQKDAVILLPLGAIEQHGPHMAVSTDTDIVTYIARQAETALPDQVLLCPTLPFGSSHHHLSFGGTISIRPELYTKVIVDLIGSLLQNGFRKIVLLNGHGGNITPVKQALAVLSKDFDAALQPNIALVTYWELGGKPFAGEAPMESPALSHACEYETSMMLHLFPEKVKMDKAQRALRPESNGYIPWEDDEPYRGVTLFKQTAFISSNGSSGEPQLATAEKGEHLLGKAVEELVKFLGEFGGWGVMGEITSAVGGRPSE</sequence>
<keyword evidence="4" id="KW-0862">Zinc</keyword>